<keyword evidence="2" id="KW-1185">Reference proteome</keyword>
<dbReference type="NCBIfam" id="TIGR02574">
    <property type="entry name" value="stabl_TIGR02574"/>
    <property type="match status" value="1"/>
</dbReference>
<dbReference type="OrthoDB" id="516945at2"/>
<accession>A0A518C7Z6</accession>
<protein>
    <submittedName>
        <fullName evidence="1">Addiction module component</fullName>
    </submittedName>
</protein>
<dbReference type="InterPro" id="IPR013406">
    <property type="entry name" value="CHP02574_addiction_mod"/>
</dbReference>
<dbReference type="Pfam" id="PF09720">
    <property type="entry name" value="Unstab_antitox"/>
    <property type="match status" value="1"/>
</dbReference>
<sequence length="75" mass="8179">MISISQLTKDALSLPPEERARLAQTLLESIDSSLPGAPDAELISVLKRRVKELDDGVVQAIPLAQAMEQARRSLQ</sequence>
<dbReference type="AlphaFoldDB" id="A0A518C7Z6"/>
<dbReference type="RefSeq" id="WP_144972634.1">
    <property type="nucleotide sequence ID" value="NZ_CP036289.1"/>
</dbReference>
<reference evidence="2" key="1">
    <citation type="submission" date="2019-02" db="EMBL/GenBank/DDBJ databases">
        <title>Deep-cultivation of Planctomycetes and their phenomic and genomic characterization uncovers novel biology.</title>
        <authorList>
            <person name="Wiegand S."/>
            <person name="Jogler M."/>
            <person name="Boedeker C."/>
            <person name="Pinto D."/>
            <person name="Vollmers J."/>
            <person name="Rivas-Marin E."/>
            <person name="Kohn T."/>
            <person name="Peeters S.H."/>
            <person name="Heuer A."/>
            <person name="Rast P."/>
            <person name="Oberbeckmann S."/>
            <person name="Bunk B."/>
            <person name="Jeske O."/>
            <person name="Meyerdierks A."/>
            <person name="Storesund J.E."/>
            <person name="Kallscheuer N."/>
            <person name="Luecker S."/>
            <person name="Lage O.M."/>
            <person name="Pohl T."/>
            <person name="Merkel B.J."/>
            <person name="Hornburger P."/>
            <person name="Mueller R.-W."/>
            <person name="Bruemmer F."/>
            <person name="Labrenz M."/>
            <person name="Spormann A.M."/>
            <person name="Op den Camp H."/>
            <person name="Overmann J."/>
            <person name="Amann R."/>
            <person name="Jetten M.S.M."/>
            <person name="Mascher T."/>
            <person name="Medema M.H."/>
            <person name="Devos D.P."/>
            <person name="Kaster A.-K."/>
            <person name="Ovreas L."/>
            <person name="Rohde M."/>
            <person name="Galperin M.Y."/>
            <person name="Jogler C."/>
        </authorList>
    </citation>
    <scope>NUCLEOTIDE SEQUENCE [LARGE SCALE GENOMIC DNA]</scope>
    <source>
        <strain evidence="2">Pan97</strain>
    </source>
</reference>
<organism evidence="1 2">
    <name type="scientific">Bremerella volcania</name>
    <dbReference type="NCBI Taxonomy" id="2527984"/>
    <lineage>
        <taxon>Bacteria</taxon>
        <taxon>Pseudomonadati</taxon>
        <taxon>Planctomycetota</taxon>
        <taxon>Planctomycetia</taxon>
        <taxon>Pirellulales</taxon>
        <taxon>Pirellulaceae</taxon>
        <taxon>Bremerella</taxon>
    </lineage>
</organism>
<dbReference type="EMBL" id="CP036289">
    <property type="protein sequence ID" value="QDU75339.1"/>
    <property type="molecule type" value="Genomic_DNA"/>
</dbReference>
<name>A0A518C7Z6_9BACT</name>
<dbReference type="Proteomes" id="UP000318626">
    <property type="component" value="Chromosome"/>
</dbReference>
<dbReference type="KEGG" id="bvo:Pan97_23690"/>
<proteinExistence type="predicted"/>
<evidence type="ECO:0000313" key="1">
    <source>
        <dbReference type="EMBL" id="QDU75339.1"/>
    </source>
</evidence>
<evidence type="ECO:0000313" key="2">
    <source>
        <dbReference type="Proteomes" id="UP000318626"/>
    </source>
</evidence>
<gene>
    <name evidence="1" type="ORF">Pan97_23690</name>
</gene>